<sequence length="859" mass="97549">MFWRFGFNSSTLDTLLDKEDVTLEEVLEEEDLLQEAKSMNPKLVDFLSKPEHIKALLTYITATDLEENKRFKYPFLASEIIACEIQPIIDAIVLEHKDLLVEFWAYLDTPAYPTRRASDTADSNEQHDVGLDSLQASYFCKTIGVLLSKYPIEMMTFIQSEADNLDKILSHLQTSAIMDLLLTLVRMEELPEGKGVVKWLSDHGLLENLVDRLDPYLDSEEHSIAQQCICEIIRMSQTSLPESPSIGINELIVDLKSESTMQKLAKFMLDPDAPNATSTLINGVSIIIDIIRHNNSDLENDPAVAALYDYQSTAVRAGGSVSLADMLRVMGDHVPEFTHLLLKPRSVNGPIRTTLGELEPLGFERLKICELFAELLHCSNMSNLNNFAMTPEEEAELEDKLPEENDAEGEQEQQEKDTKEEIDDKKTDEEAVKSEAEPELSVGDYLKSKFVDNRAMPICVDLFFAFPWNNFLHYVIYDMLHQVFNGRMDVGLNRSLAISILKDGQLTDKIVIAQKANDEECAKPKGMRAGYMGHLTFISDEIMKLFEGYPETIVHVVKDDIDMDSWNAYCNNELKETKDRDQLPLGGLRPNDDLDVPQSDEEDDEDALEGAAASQYSRFLAQRGEDGNFEEDDEDDNDHWITGRDDFNREYNYNSGSFSVNDKNEIHVNQDGAEDGEEDDEEYDSNDEEENDDNITPDWTRNFSKFSQPTSLRRIPSHTANDDDEEDYDDGDDFDHLADAEELERRAALRRASYKVALEQENHKDSNVAASQGNDDDDDDFGDFESADGDKNNQQWDMLSSNMENLDVNDKKAAASSSPPSQPPLQDDHLVRAIKTKEEEFLKQKKDYQHEDEEQEGEV</sequence>
<dbReference type="GO" id="GO:0019888">
    <property type="term" value="F:protein phosphatase regulator activity"/>
    <property type="evidence" value="ECO:0007669"/>
    <property type="project" value="TreeGrafter"/>
</dbReference>
<dbReference type="InterPro" id="IPR007587">
    <property type="entry name" value="SAPS"/>
</dbReference>
<evidence type="ECO:0000313" key="4">
    <source>
        <dbReference type="EMBL" id="KAF1801246.1"/>
    </source>
</evidence>
<evidence type="ECO:0000256" key="1">
    <source>
        <dbReference type="ARBA" id="ARBA00006180"/>
    </source>
</evidence>
<keyword evidence="2" id="KW-0131">Cell cycle</keyword>
<feature type="compositionally biased region" description="Acidic residues" evidence="3">
    <location>
        <begin position="627"/>
        <end position="637"/>
    </location>
</feature>
<dbReference type="PANTHER" id="PTHR12634">
    <property type="entry name" value="SIT4 YEAST -ASSOCIATING PROTEIN-RELATED"/>
    <property type="match status" value="1"/>
</dbReference>
<feature type="compositionally biased region" description="Basic and acidic residues" evidence="3">
    <location>
        <begin position="638"/>
        <end position="649"/>
    </location>
</feature>
<name>A0A8H4BFT5_MUCCL</name>
<comment type="caution">
    <text evidence="4">The sequence shown here is derived from an EMBL/GenBank/DDBJ whole genome shotgun (WGS) entry which is preliminary data.</text>
</comment>
<feature type="compositionally biased region" description="Polar residues" evidence="3">
    <location>
        <begin position="697"/>
        <end position="711"/>
    </location>
</feature>
<feature type="compositionally biased region" description="Acidic residues" evidence="3">
    <location>
        <begin position="593"/>
        <end position="608"/>
    </location>
</feature>
<dbReference type="AlphaFoldDB" id="A0A8H4BFT5"/>
<protein>
    <submittedName>
        <fullName evidence="4">SIT4 phosphatase-associated protein-domain-containing protein</fullName>
    </submittedName>
</protein>
<dbReference type="EMBL" id="JAAECE010000005">
    <property type="protein sequence ID" value="KAF1801246.1"/>
    <property type="molecule type" value="Genomic_DNA"/>
</dbReference>
<feature type="compositionally biased region" description="Acidic residues" evidence="3">
    <location>
        <begin position="774"/>
        <end position="787"/>
    </location>
</feature>
<accession>A0A8H4BFT5</accession>
<dbReference type="PANTHER" id="PTHR12634:SF8">
    <property type="entry name" value="FIERY MOUNTAIN, ISOFORM D"/>
    <property type="match status" value="1"/>
</dbReference>
<feature type="compositionally biased region" description="Polar residues" evidence="3">
    <location>
        <begin position="651"/>
        <end position="661"/>
    </location>
</feature>
<comment type="similarity">
    <text evidence="1">Belongs to the SAPS family.</text>
</comment>
<feature type="region of interest" description="Disordered" evidence="3">
    <location>
        <begin position="392"/>
        <end position="437"/>
    </location>
</feature>
<feature type="compositionally biased region" description="Basic and acidic residues" evidence="3">
    <location>
        <begin position="413"/>
        <end position="436"/>
    </location>
</feature>
<feature type="compositionally biased region" description="Acidic residues" evidence="3">
    <location>
        <begin position="722"/>
        <end position="733"/>
    </location>
</feature>
<reference evidence="4 5" key="1">
    <citation type="submission" date="2019-09" db="EMBL/GenBank/DDBJ databases">
        <authorList>
            <consortium name="DOE Joint Genome Institute"/>
            <person name="Mondo S.J."/>
            <person name="Navarro-Mendoza M.I."/>
            <person name="Perez-Arques C."/>
            <person name="Panchal S."/>
            <person name="Nicolas F.E."/>
            <person name="Ganguly P."/>
            <person name="Pangilinan J."/>
            <person name="Grigoriev I."/>
            <person name="Heitman J."/>
            <person name="Sanya K."/>
            <person name="Garre V."/>
        </authorList>
    </citation>
    <scope>NUCLEOTIDE SEQUENCE [LARGE SCALE GENOMIC DNA]</scope>
    <source>
        <strain evidence="4 5">MU402</strain>
    </source>
</reference>
<feature type="region of interest" description="Disordered" evidence="3">
    <location>
        <begin position="758"/>
        <end position="831"/>
    </location>
</feature>
<dbReference type="Pfam" id="PF04499">
    <property type="entry name" value="SAPS"/>
    <property type="match status" value="1"/>
</dbReference>
<dbReference type="GO" id="GO:0005634">
    <property type="term" value="C:nucleus"/>
    <property type="evidence" value="ECO:0007669"/>
    <property type="project" value="TreeGrafter"/>
</dbReference>
<dbReference type="GO" id="GO:0019903">
    <property type="term" value="F:protein phosphatase binding"/>
    <property type="evidence" value="ECO:0007669"/>
    <property type="project" value="InterPro"/>
</dbReference>
<dbReference type="GO" id="GO:0005829">
    <property type="term" value="C:cytosol"/>
    <property type="evidence" value="ECO:0007669"/>
    <property type="project" value="TreeGrafter"/>
</dbReference>
<feature type="region of interest" description="Disordered" evidence="3">
    <location>
        <begin position="626"/>
        <end position="739"/>
    </location>
</feature>
<feature type="region of interest" description="Disordered" evidence="3">
    <location>
        <begin position="580"/>
        <end position="610"/>
    </location>
</feature>
<evidence type="ECO:0000313" key="5">
    <source>
        <dbReference type="Proteomes" id="UP000469890"/>
    </source>
</evidence>
<evidence type="ECO:0000256" key="2">
    <source>
        <dbReference type="ARBA" id="ARBA00023306"/>
    </source>
</evidence>
<organism evidence="4 5">
    <name type="scientific">Mucor circinelloides f. lusitanicus</name>
    <name type="common">Mucor racemosus var. lusitanicus</name>
    <dbReference type="NCBI Taxonomy" id="29924"/>
    <lineage>
        <taxon>Eukaryota</taxon>
        <taxon>Fungi</taxon>
        <taxon>Fungi incertae sedis</taxon>
        <taxon>Mucoromycota</taxon>
        <taxon>Mucoromycotina</taxon>
        <taxon>Mucoromycetes</taxon>
        <taxon>Mucorales</taxon>
        <taxon>Mucorineae</taxon>
        <taxon>Mucoraceae</taxon>
        <taxon>Mucor</taxon>
    </lineage>
</organism>
<gene>
    <name evidence="4" type="ORF">FB192DRAFT_1437535</name>
</gene>
<feature type="compositionally biased region" description="Acidic residues" evidence="3">
    <location>
        <begin position="672"/>
        <end position="695"/>
    </location>
</feature>
<proteinExistence type="inferred from homology"/>
<feature type="compositionally biased region" description="Polar residues" evidence="3">
    <location>
        <begin position="792"/>
        <end position="804"/>
    </location>
</feature>
<dbReference type="Proteomes" id="UP000469890">
    <property type="component" value="Unassembled WGS sequence"/>
</dbReference>
<evidence type="ECO:0000256" key="3">
    <source>
        <dbReference type="SAM" id="MobiDB-lite"/>
    </source>
</evidence>